<feature type="coiled-coil region" evidence="5">
    <location>
        <begin position="1015"/>
        <end position="1049"/>
    </location>
</feature>
<dbReference type="PANTHER" id="PTHR45816:SF4">
    <property type="entry name" value="RYR_IP3R HOMOLOGY ASSOCIATED DOMAIN-CONTAINING PROTEIN"/>
    <property type="match status" value="1"/>
</dbReference>
<dbReference type="EMBL" id="CAJNOL010001142">
    <property type="protein sequence ID" value="CAF1296972.1"/>
    <property type="molecule type" value="Genomic_DNA"/>
</dbReference>
<sequence length="1067" mass="122783">MHALKSMVKNNYEHDSRGQNLRLKLLRRYFSDDKQYLKSLHQPLKEEDALERLRITQNELNTQGASDLVVELFMSESPINILEESVNLAIALLEGGNTEVQTSIFRHLQGCETASEKFFQVFYDKMCIAQKTLKSMPSTTPDMDQHHDEFDDLIFTSKSGTASPIISPPVIDRQQPIMSFVENFNYDQQSAIISTVNSLEQDVISIPQSQEQPQALIVTSTTYQEPTLAEQTPNSAASSFDIFDYPSQNRRYKLPFEIRIMQPILRFLQLLCENHNPEFQNYLRLQNHNKTNYNLVCETLKFLDAICGSQTGLLGLLGNYINEDNVELINQALNTLTEYCQGPCRDNQDAIVNHESNGIDIIIAIVLNDITPLNQKNYDLVLELKDNASKLLLAVMESRDDSTNAERILRNIVPVSQLLDVGCEIYARGKQQEIEEKCAQETESDELVHDEEANEGSDNVAQSVGHNIYILAYQLARHNRELEVLMKHRMLNDEALSYYHKHTAEIEIIRHDRSIEPIVFPVPQLCEFLTVEKKQKVFLTCEQDEQSSKVKDFFEKFPEIFEEMKWQRKLRHQPTLYWFSSHMSLWSDISFNFAVLINILVAVFYPFNKGLKDLDPRASAAIWSALFITLIAILIKPNVASMRMFFVAGILRSIYSVGLGPTLWLMGAIQVLNKGVFLVSFMGNNGTFSKSRYENLTNFELVYHVGYLLLCVFGLCLHEFFYSLLLLDVVYREDTLWNVIQCVVRNAKSVILTAVFAVIIIYLFAICGYLFIQDDFLMEVNSKPLAIAHENDTNFSTTTIPSIINNEYCTKDNCTNDTLASHIRHASQASNVLSEEVALDEEVERSCDTLFMCIVTTLNKGLRNGGGIGDVLRQPSSQEPLYFFRVIYDMMFFFIVIIITLNLIFGVIIDNFADLRTEKQRNDEILRNTCFICGLDRKSFDNKHVTFEDHIRKVHNMWNYVYFMVLINVKDSTEYTGPESYVHEMIEQRNLDWFPRMRTSSLDIQEDKNKEDQDSRILKIQMEDANKAIKSLTMELSELQKLVTESRAQKHRMNFLQNPSLPAPLNT</sequence>
<feature type="domain" description="RyR/IP3R Homology associated" evidence="8">
    <location>
        <begin position="257"/>
        <end position="365"/>
    </location>
</feature>
<reference evidence="11" key="1">
    <citation type="submission" date="2021-02" db="EMBL/GenBank/DDBJ databases">
        <authorList>
            <person name="Nowell W R."/>
        </authorList>
    </citation>
    <scope>NUCLEOTIDE SEQUENCE</scope>
</reference>
<dbReference type="GO" id="GO:0005216">
    <property type="term" value="F:monoatomic ion channel activity"/>
    <property type="evidence" value="ECO:0007669"/>
    <property type="project" value="InterPro"/>
</dbReference>
<keyword evidence="5" id="KW-0175">Coiled coil</keyword>
<proteinExistence type="predicted"/>
<gene>
    <name evidence="10" type="ORF">JXQ802_LOCUS29035</name>
    <name evidence="11" type="ORF">JXQ802_LOCUS29293</name>
    <name evidence="9" type="ORF">PYM288_LOCUS19310</name>
</gene>
<feature type="transmembrane region" description="Helical" evidence="6">
    <location>
        <begin position="890"/>
        <end position="913"/>
    </location>
</feature>
<comment type="caution">
    <text evidence="11">The sequence shown here is derived from an EMBL/GenBank/DDBJ whole genome shotgun (WGS) entry which is preliminary data.</text>
</comment>
<dbReference type="InterPro" id="IPR016024">
    <property type="entry name" value="ARM-type_fold"/>
</dbReference>
<feature type="transmembrane region" description="Helical" evidence="6">
    <location>
        <begin position="750"/>
        <end position="772"/>
    </location>
</feature>
<evidence type="ECO:0000259" key="8">
    <source>
        <dbReference type="Pfam" id="PF08454"/>
    </source>
</evidence>
<evidence type="ECO:0000313" key="9">
    <source>
        <dbReference type="EMBL" id="CAF1093812.1"/>
    </source>
</evidence>
<dbReference type="Pfam" id="PF00520">
    <property type="entry name" value="Ion_trans"/>
    <property type="match status" value="1"/>
</dbReference>
<evidence type="ECO:0000313" key="10">
    <source>
        <dbReference type="EMBL" id="CAF1291820.1"/>
    </source>
</evidence>
<evidence type="ECO:0000256" key="2">
    <source>
        <dbReference type="ARBA" id="ARBA00022692"/>
    </source>
</evidence>
<accession>A0A815DIS1</accession>
<keyword evidence="2 6" id="KW-0812">Transmembrane</keyword>
<evidence type="ECO:0000259" key="7">
    <source>
        <dbReference type="Pfam" id="PF00520"/>
    </source>
</evidence>
<evidence type="ECO:0000256" key="4">
    <source>
        <dbReference type="ARBA" id="ARBA00023136"/>
    </source>
</evidence>
<comment type="subcellular location">
    <subcellularLocation>
        <location evidence="1">Membrane</location>
        <topology evidence="1">Multi-pass membrane protein</topology>
    </subcellularLocation>
</comment>
<dbReference type="SUPFAM" id="SSF48371">
    <property type="entry name" value="ARM repeat"/>
    <property type="match status" value="1"/>
</dbReference>
<dbReference type="Proteomes" id="UP000663854">
    <property type="component" value="Unassembled WGS sequence"/>
</dbReference>
<dbReference type="AlphaFoldDB" id="A0A815DIS1"/>
<protein>
    <submittedName>
        <fullName evidence="11">Uncharacterized protein</fullName>
    </submittedName>
</protein>
<feature type="domain" description="Ion transport" evidence="7">
    <location>
        <begin position="707"/>
        <end position="919"/>
    </location>
</feature>
<keyword evidence="4 6" id="KW-0472">Membrane</keyword>
<dbReference type="InterPro" id="IPR005821">
    <property type="entry name" value="Ion_trans_dom"/>
</dbReference>
<keyword evidence="12" id="KW-1185">Reference proteome</keyword>
<dbReference type="Proteomes" id="UP000663870">
    <property type="component" value="Unassembled WGS sequence"/>
</dbReference>
<evidence type="ECO:0000256" key="6">
    <source>
        <dbReference type="SAM" id="Phobius"/>
    </source>
</evidence>
<feature type="transmembrane region" description="Helical" evidence="6">
    <location>
        <begin position="705"/>
        <end position="730"/>
    </location>
</feature>
<dbReference type="EMBL" id="CAJNOH010000638">
    <property type="protein sequence ID" value="CAF1093812.1"/>
    <property type="molecule type" value="Genomic_DNA"/>
</dbReference>
<dbReference type="InterPro" id="IPR013662">
    <property type="entry name" value="RIH_assoc-dom"/>
</dbReference>
<organism evidence="11 12">
    <name type="scientific">Rotaria sordida</name>
    <dbReference type="NCBI Taxonomy" id="392033"/>
    <lineage>
        <taxon>Eukaryota</taxon>
        <taxon>Metazoa</taxon>
        <taxon>Spiralia</taxon>
        <taxon>Gnathifera</taxon>
        <taxon>Rotifera</taxon>
        <taxon>Eurotatoria</taxon>
        <taxon>Bdelloidea</taxon>
        <taxon>Philodinida</taxon>
        <taxon>Philodinidae</taxon>
        <taxon>Rotaria</taxon>
    </lineage>
</organism>
<dbReference type="Gene3D" id="1.10.287.70">
    <property type="match status" value="1"/>
</dbReference>
<name>A0A815DIS1_9BILA</name>
<dbReference type="PANTHER" id="PTHR45816">
    <property type="entry name" value="MIR DOMAIN-CONTAINING PROTEIN"/>
    <property type="match status" value="1"/>
</dbReference>
<evidence type="ECO:0000256" key="3">
    <source>
        <dbReference type="ARBA" id="ARBA00022989"/>
    </source>
</evidence>
<evidence type="ECO:0000256" key="1">
    <source>
        <dbReference type="ARBA" id="ARBA00004141"/>
    </source>
</evidence>
<dbReference type="EMBL" id="CAJNOL010001120">
    <property type="protein sequence ID" value="CAF1291820.1"/>
    <property type="molecule type" value="Genomic_DNA"/>
</dbReference>
<evidence type="ECO:0000313" key="12">
    <source>
        <dbReference type="Proteomes" id="UP000663870"/>
    </source>
</evidence>
<evidence type="ECO:0000313" key="11">
    <source>
        <dbReference type="EMBL" id="CAF1296972.1"/>
    </source>
</evidence>
<dbReference type="Pfam" id="PF08454">
    <property type="entry name" value="RIH_assoc"/>
    <property type="match status" value="1"/>
</dbReference>
<dbReference type="GO" id="GO:0006816">
    <property type="term" value="P:calcium ion transport"/>
    <property type="evidence" value="ECO:0007669"/>
    <property type="project" value="InterPro"/>
</dbReference>
<feature type="transmembrane region" description="Helical" evidence="6">
    <location>
        <begin position="620"/>
        <end position="639"/>
    </location>
</feature>
<evidence type="ECO:0000256" key="5">
    <source>
        <dbReference type="SAM" id="Coils"/>
    </source>
</evidence>
<dbReference type="GO" id="GO:0016020">
    <property type="term" value="C:membrane"/>
    <property type="evidence" value="ECO:0007669"/>
    <property type="project" value="UniProtKB-SubCell"/>
</dbReference>
<feature type="transmembrane region" description="Helical" evidence="6">
    <location>
        <begin position="589"/>
        <end position="608"/>
    </location>
</feature>
<dbReference type="InterPro" id="IPR015925">
    <property type="entry name" value="Ryanodine_IP3_receptor"/>
</dbReference>
<keyword evidence="3 6" id="KW-1133">Transmembrane helix</keyword>